<dbReference type="InterPro" id="IPR036388">
    <property type="entry name" value="WH-like_DNA-bd_sf"/>
</dbReference>
<dbReference type="CDD" id="cd00609">
    <property type="entry name" value="AAT_like"/>
    <property type="match status" value="1"/>
</dbReference>
<evidence type="ECO:0000256" key="2">
    <source>
        <dbReference type="ARBA" id="ARBA00005384"/>
    </source>
</evidence>
<dbReference type="PANTHER" id="PTHR42790:SF7">
    <property type="entry name" value="GNTR FAMILY TRANSCRIPTIONAL REGULATORY PROTEIN"/>
    <property type="match status" value="1"/>
</dbReference>
<dbReference type="SUPFAM" id="SSF53383">
    <property type="entry name" value="PLP-dependent transferases"/>
    <property type="match status" value="1"/>
</dbReference>
<dbReference type="GO" id="GO:0003700">
    <property type="term" value="F:DNA-binding transcription factor activity"/>
    <property type="evidence" value="ECO:0007669"/>
    <property type="project" value="InterPro"/>
</dbReference>
<comment type="cofactor">
    <cofactor evidence="1">
        <name>pyridoxal 5'-phosphate</name>
        <dbReference type="ChEBI" id="CHEBI:597326"/>
    </cofactor>
</comment>
<organism evidence="11 12">
    <name type="scientific">Dyadobacter luteus</name>
    <dbReference type="NCBI Taxonomy" id="2259619"/>
    <lineage>
        <taxon>Bacteria</taxon>
        <taxon>Pseudomonadati</taxon>
        <taxon>Bacteroidota</taxon>
        <taxon>Cytophagia</taxon>
        <taxon>Cytophagales</taxon>
        <taxon>Spirosomataceae</taxon>
        <taxon>Dyadobacter</taxon>
    </lineage>
</organism>
<reference evidence="11 12" key="1">
    <citation type="submission" date="2018-07" db="EMBL/GenBank/DDBJ databases">
        <title>Dyadobacter roseus sp. nov., isolated from rose rhizosphere soil.</title>
        <authorList>
            <person name="Chen L."/>
        </authorList>
    </citation>
    <scope>NUCLEOTIDE SEQUENCE [LARGE SCALE GENOMIC DNA]</scope>
    <source>
        <strain evidence="11 12">RS19</strain>
    </source>
</reference>
<dbReference type="GO" id="GO:0030170">
    <property type="term" value="F:pyridoxal phosphate binding"/>
    <property type="evidence" value="ECO:0007669"/>
    <property type="project" value="InterPro"/>
</dbReference>
<evidence type="ECO:0000256" key="4">
    <source>
        <dbReference type="ARBA" id="ARBA00022576"/>
    </source>
</evidence>
<dbReference type="CDD" id="cd07377">
    <property type="entry name" value="WHTH_GntR"/>
    <property type="match status" value="1"/>
</dbReference>
<protein>
    <recommendedName>
        <fullName evidence="3">HTH-type transcriptional regulator NorG</fullName>
    </recommendedName>
</protein>
<dbReference type="InterPro" id="IPR015424">
    <property type="entry name" value="PyrdxlP-dep_Trfase"/>
</dbReference>
<dbReference type="EMBL" id="QNUL01000001">
    <property type="protein sequence ID" value="REA64144.1"/>
    <property type="molecule type" value="Genomic_DNA"/>
</dbReference>
<dbReference type="InterPro" id="IPR015421">
    <property type="entry name" value="PyrdxlP-dep_Trfase_major"/>
</dbReference>
<dbReference type="InterPro" id="IPR000524">
    <property type="entry name" value="Tscrpt_reg_HTH_GntR"/>
</dbReference>
<proteinExistence type="inferred from homology"/>
<evidence type="ECO:0000256" key="6">
    <source>
        <dbReference type="ARBA" id="ARBA00022898"/>
    </source>
</evidence>
<dbReference type="RefSeq" id="WP_115828752.1">
    <property type="nucleotide sequence ID" value="NZ_QNUL01000001.1"/>
</dbReference>
<dbReference type="PANTHER" id="PTHR42790">
    <property type="entry name" value="AMINOTRANSFERASE"/>
    <property type="match status" value="1"/>
</dbReference>
<feature type="domain" description="HTH gntR-type" evidence="10">
    <location>
        <begin position="9"/>
        <end position="77"/>
    </location>
</feature>
<evidence type="ECO:0000259" key="10">
    <source>
        <dbReference type="PROSITE" id="PS50949"/>
    </source>
</evidence>
<evidence type="ECO:0000313" key="12">
    <source>
        <dbReference type="Proteomes" id="UP000256373"/>
    </source>
</evidence>
<dbReference type="GO" id="GO:1901605">
    <property type="term" value="P:alpha-amino acid metabolic process"/>
    <property type="evidence" value="ECO:0007669"/>
    <property type="project" value="TreeGrafter"/>
</dbReference>
<keyword evidence="12" id="KW-1185">Reference proteome</keyword>
<dbReference type="Gene3D" id="1.10.10.10">
    <property type="entry name" value="Winged helix-like DNA-binding domain superfamily/Winged helix DNA-binding domain"/>
    <property type="match status" value="1"/>
</dbReference>
<dbReference type="PROSITE" id="PS50949">
    <property type="entry name" value="HTH_GNTR"/>
    <property type="match status" value="1"/>
</dbReference>
<dbReference type="InterPro" id="IPR015422">
    <property type="entry name" value="PyrdxlP-dep_Trfase_small"/>
</dbReference>
<name>A0A3D8YH64_9BACT</name>
<dbReference type="SUPFAM" id="SSF46785">
    <property type="entry name" value="Winged helix' DNA-binding domain"/>
    <property type="match status" value="1"/>
</dbReference>
<keyword evidence="7" id="KW-0805">Transcription regulation</keyword>
<evidence type="ECO:0000256" key="5">
    <source>
        <dbReference type="ARBA" id="ARBA00022679"/>
    </source>
</evidence>
<evidence type="ECO:0000256" key="8">
    <source>
        <dbReference type="ARBA" id="ARBA00023125"/>
    </source>
</evidence>
<dbReference type="Pfam" id="PF00155">
    <property type="entry name" value="Aminotran_1_2"/>
    <property type="match status" value="1"/>
</dbReference>
<keyword evidence="9" id="KW-0804">Transcription</keyword>
<dbReference type="InterPro" id="IPR004839">
    <property type="entry name" value="Aminotransferase_I/II_large"/>
</dbReference>
<dbReference type="Proteomes" id="UP000256373">
    <property type="component" value="Unassembled WGS sequence"/>
</dbReference>
<dbReference type="Pfam" id="PF00392">
    <property type="entry name" value="GntR"/>
    <property type="match status" value="1"/>
</dbReference>
<evidence type="ECO:0000256" key="1">
    <source>
        <dbReference type="ARBA" id="ARBA00001933"/>
    </source>
</evidence>
<comment type="caution">
    <text evidence="11">The sequence shown here is derived from an EMBL/GenBank/DDBJ whole genome shotgun (WGS) entry which is preliminary data.</text>
</comment>
<comment type="similarity">
    <text evidence="2">In the C-terminal section; belongs to the class-I pyridoxal-phosphate-dependent aminotransferase family.</text>
</comment>
<dbReference type="AlphaFoldDB" id="A0A3D8YH64"/>
<dbReference type="OrthoDB" id="9802328at2"/>
<dbReference type="InterPro" id="IPR050859">
    <property type="entry name" value="Class-I_PLP-dep_aminotransf"/>
</dbReference>
<dbReference type="SMART" id="SM00345">
    <property type="entry name" value="HTH_GNTR"/>
    <property type="match status" value="1"/>
</dbReference>
<gene>
    <name evidence="11" type="ORF">DSL64_00900</name>
</gene>
<keyword evidence="8" id="KW-0238">DNA-binding</keyword>
<sequence>MEKGNVTEDFLYNRIAERFIGQIETNILKSGDKLLSVRALSREQGVSISTAYKAYAELENRGFIEARAKSGYVVRHIYKKNEKQKLTNIAPLQNETTNVDELIRRVYETLTQESLVRLSLASPSSKLIPEAKLNKAMAEALRKSPTSCTQYENIQGNANLRKQIAKHAFNWNGQITEHDIVTTQGCMEALVFCLKAVTEPGDTVAIESPTYFGIFNVMKSLGLNVLEIPVDPETGVDIEYLENAMKNVKVKACLFVPNFCNPVGALMPDERKKQLVDLLTVNNIPLIEDDIYGEMYFGKSRPRTCKSFDREGIVMLCSSVSKTLAPGYRVGWCIPGKHLDKIISLKLMHTVSAATPTQSAIALFFETGRYDLHLRNLRKTLHLQYLQYTQLITDHFPAGIRISRPGGGYVLWIELDNRIDSFRLFSQALVENVSIAPGQIFTTDGRYSNFIRISIGEPITEEIESKIKILGQLIQDYNKQPAANEAD</sequence>
<dbReference type="GO" id="GO:0008483">
    <property type="term" value="F:transaminase activity"/>
    <property type="evidence" value="ECO:0007669"/>
    <property type="project" value="UniProtKB-KW"/>
</dbReference>
<keyword evidence="5 11" id="KW-0808">Transferase</keyword>
<dbReference type="GO" id="GO:0003677">
    <property type="term" value="F:DNA binding"/>
    <property type="evidence" value="ECO:0007669"/>
    <property type="project" value="UniProtKB-KW"/>
</dbReference>
<dbReference type="InterPro" id="IPR036390">
    <property type="entry name" value="WH_DNA-bd_sf"/>
</dbReference>
<dbReference type="Gene3D" id="3.90.1150.10">
    <property type="entry name" value="Aspartate Aminotransferase, domain 1"/>
    <property type="match status" value="1"/>
</dbReference>
<accession>A0A3D8YH64</accession>
<evidence type="ECO:0000256" key="7">
    <source>
        <dbReference type="ARBA" id="ARBA00023015"/>
    </source>
</evidence>
<evidence type="ECO:0000256" key="9">
    <source>
        <dbReference type="ARBA" id="ARBA00023163"/>
    </source>
</evidence>
<evidence type="ECO:0000256" key="3">
    <source>
        <dbReference type="ARBA" id="ARBA00015123"/>
    </source>
</evidence>
<keyword evidence="4 11" id="KW-0032">Aminotransferase</keyword>
<evidence type="ECO:0000313" key="11">
    <source>
        <dbReference type="EMBL" id="REA64144.1"/>
    </source>
</evidence>
<keyword evidence="6" id="KW-0663">Pyridoxal phosphate</keyword>
<dbReference type="Gene3D" id="3.40.640.10">
    <property type="entry name" value="Type I PLP-dependent aspartate aminotransferase-like (Major domain)"/>
    <property type="match status" value="1"/>
</dbReference>